<dbReference type="EMBL" id="OU466858">
    <property type="protein sequence ID" value="CAH2047636.1"/>
    <property type="molecule type" value="Genomic_DNA"/>
</dbReference>
<name>A0AAU9RPQ9_THLAR</name>
<dbReference type="Proteomes" id="UP000836841">
    <property type="component" value="Chromosome 2"/>
</dbReference>
<accession>A0AAU9RPQ9</accession>
<keyword evidence="2" id="KW-1185">Reference proteome</keyword>
<dbReference type="AlphaFoldDB" id="A0AAU9RPQ9"/>
<proteinExistence type="predicted"/>
<protein>
    <submittedName>
        <fullName evidence="1">Uncharacterized protein</fullName>
    </submittedName>
</protein>
<reference evidence="1 2" key="1">
    <citation type="submission" date="2022-03" db="EMBL/GenBank/DDBJ databases">
        <authorList>
            <person name="Nunn A."/>
            <person name="Chopra R."/>
            <person name="Nunn A."/>
            <person name="Contreras Garrido A."/>
        </authorList>
    </citation>
    <scope>NUCLEOTIDE SEQUENCE [LARGE SCALE GENOMIC DNA]</scope>
</reference>
<evidence type="ECO:0000313" key="1">
    <source>
        <dbReference type="EMBL" id="CAH2047636.1"/>
    </source>
</evidence>
<evidence type="ECO:0000313" key="2">
    <source>
        <dbReference type="Proteomes" id="UP000836841"/>
    </source>
</evidence>
<organism evidence="1 2">
    <name type="scientific">Thlaspi arvense</name>
    <name type="common">Field penny-cress</name>
    <dbReference type="NCBI Taxonomy" id="13288"/>
    <lineage>
        <taxon>Eukaryota</taxon>
        <taxon>Viridiplantae</taxon>
        <taxon>Streptophyta</taxon>
        <taxon>Embryophyta</taxon>
        <taxon>Tracheophyta</taxon>
        <taxon>Spermatophyta</taxon>
        <taxon>Magnoliopsida</taxon>
        <taxon>eudicotyledons</taxon>
        <taxon>Gunneridae</taxon>
        <taxon>Pentapetalae</taxon>
        <taxon>rosids</taxon>
        <taxon>malvids</taxon>
        <taxon>Brassicales</taxon>
        <taxon>Brassicaceae</taxon>
        <taxon>Thlaspideae</taxon>
        <taxon>Thlaspi</taxon>
    </lineage>
</organism>
<sequence length="29" mass="3286">MTTKLFPLKHRLCLHTTIGSGRCLTLWTG</sequence>
<gene>
    <name evidence="1" type="ORF">TAV2_LOCUS5840</name>
</gene>